<organism evidence="1 2">
    <name type="scientific">Ignelater luminosus</name>
    <name type="common">Cucubano</name>
    <name type="synonym">Pyrophorus luminosus</name>
    <dbReference type="NCBI Taxonomy" id="2038154"/>
    <lineage>
        <taxon>Eukaryota</taxon>
        <taxon>Metazoa</taxon>
        <taxon>Ecdysozoa</taxon>
        <taxon>Arthropoda</taxon>
        <taxon>Hexapoda</taxon>
        <taxon>Insecta</taxon>
        <taxon>Pterygota</taxon>
        <taxon>Neoptera</taxon>
        <taxon>Endopterygota</taxon>
        <taxon>Coleoptera</taxon>
        <taxon>Polyphaga</taxon>
        <taxon>Elateriformia</taxon>
        <taxon>Elateroidea</taxon>
        <taxon>Elateridae</taxon>
        <taxon>Agrypninae</taxon>
        <taxon>Pyrophorini</taxon>
        <taxon>Ignelater</taxon>
    </lineage>
</organism>
<feature type="non-terminal residue" evidence="1">
    <location>
        <position position="152"/>
    </location>
</feature>
<accession>A0A8K0CS91</accession>
<dbReference type="Proteomes" id="UP000801492">
    <property type="component" value="Unassembled WGS sequence"/>
</dbReference>
<gene>
    <name evidence="1" type="ORF">ILUMI_16786</name>
</gene>
<dbReference type="EMBL" id="VTPC01067396">
    <property type="protein sequence ID" value="KAF2889387.1"/>
    <property type="molecule type" value="Genomic_DNA"/>
</dbReference>
<comment type="caution">
    <text evidence="1">The sequence shown here is derived from an EMBL/GenBank/DDBJ whole genome shotgun (WGS) entry which is preliminary data.</text>
</comment>
<protein>
    <submittedName>
        <fullName evidence="1">Uncharacterized protein</fullName>
    </submittedName>
</protein>
<evidence type="ECO:0000313" key="1">
    <source>
        <dbReference type="EMBL" id="KAF2889387.1"/>
    </source>
</evidence>
<name>A0A8K0CS91_IGNLU</name>
<reference evidence="1" key="1">
    <citation type="submission" date="2019-08" db="EMBL/GenBank/DDBJ databases">
        <title>The genome of the North American firefly Photinus pyralis.</title>
        <authorList>
            <consortium name="Photinus pyralis genome working group"/>
            <person name="Fallon T.R."/>
            <person name="Sander Lower S.E."/>
            <person name="Weng J.-K."/>
        </authorList>
    </citation>
    <scope>NUCLEOTIDE SEQUENCE</scope>
    <source>
        <strain evidence="1">TRF0915ILg1</strain>
        <tissue evidence="1">Whole body</tissue>
    </source>
</reference>
<dbReference type="AlphaFoldDB" id="A0A8K0CS91"/>
<keyword evidence="2" id="KW-1185">Reference proteome</keyword>
<sequence>METIVRQAAARFNIKLQALAGYVRRQRENSEVKASMQPNYTHRQIFSNKEELNVAEYLQTCSRMDHGLTTDGALPEAMGLATSSGWMNSELFEKVLERFITQQKYERQPQFTNLPQPRELHFHQRSKKSTRKAAVQILTLPPHGSNLLQPLD</sequence>
<evidence type="ECO:0000313" key="2">
    <source>
        <dbReference type="Proteomes" id="UP000801492"/>
    </source>
</evidence>
<proteinExistence type="predicted"/>